<sequence>MAKQGLLASAKPGATTNTVLYKAPIDASASTVLSVSAQGGSNTSFDVGIKDYDQHVVLDASTYKLHTGDVFTGYRFNLGTAVGADQGLNVNQALSSADNEKTAVFESFYIPPFTEIVVKSKAIRSIAVESVTGTFAIGNTISKGAGSNTSVATIFAVASGSGGSTLYIGPSTLNGSGSEFVAGDSITASGGATGTISSGGVGTAANEFTFTTSGGTEDLYLGTALTVLGDRTYRFNVADSSMSSLAFKLSETANGEWGPDGTAGNSDDGTEYATGKTTNGTAGSSGAYVQYDLTANTSFPSSLYYYEGTTGTAANANFGGTDRLLTTSGSYSYDSIFVYNVSGTWVDNTDTFTYNGVTYTVSSQTAGPYGFVRDYTGTALYVVLGEGSANISGSDTFLDNPVLTTGARSTVTVSSVTSSGATLETKHYLRKDNAITANTTEEIKSLVIGPGQTLVVENNDADCSFTLVGFEDSSAGFTTRAYAQTAGTSGSGGGS</sequence>
<dbReference type="KEGG" id="vg:14005292"/>
<evidence type="ECO:0000313" key="2">
    <source>
        <dbReference type="EMBL" id="AFD02868.1"/>
    </source>
</evidence>
<protein>
    <submittedName>
        <fullName evidence="2">Structural protein</fullName>
    </submittedName>
</protein>
<keyword evidence="3" id="KW-1185">Reference proteome</keyword>
<organism evidence="2 3">
    <name type="scientific">Synechococcus phage metaG-MbCM1</name>
    <dbReference type="NCBI Taxonomy" id="1079999"/>
    <lineage>
        <taxon>Viruses</taxon>
        <taxon>Duplodnaviria</taxon>
        <taxon>Heunggongvirae</taxon>
        <taxon>Uroviricota</taxon>
        <taxon>Caudoviricetes</taxon>
        <taxon>Pantevenvirales</taxon>
        <taxon>Kyanoviridae</taxon>
        <taxon>Galenevirus</taxon>
        <taxon>Galenevirus mbcm1</taxon>
    </lineage>
</organism>
<dbReference type="GeneID" id="14005292"/>
<evidence type="ECO:0000256" key="1">
    <source>
        <dbReference type="SAM" id="MobiDB-lite"/>
    </source>
</evidence>
<dbReference type="EMBL" id="JN371769">
    <property type="protein sequence ID" value="AFD02868.1"/>
    <property type="molecule type" value="Genomic_DNA"/>
</dbReference>
<reference evidence="2 3" key="1">
    <citation type="submission" date="2011-07" db="EMBL/GenBank/DDBJ databases">
        <title>Viral Tagging: a high-throughput approach to explore virus-host interactions.</title>
        <authorList>
            <person name="Deng L."/>
            <person name="Sullivan M.B."/>
            <person name="Poulos B."/>
            <person name="Ignacio Espinoza J.C."/>
        </authorList>
    </citation>
    <scope>NUCLEOTIDE SEQUENCE [LARGE SCALE GENOMIC DNA]</scope>
</reference>
<proteinExistence type="predicted"/>
<name>H8ZN07_9CAUD</name>
<dbReference type="Proteomes" id="UP000007597">
    <property type="component" value="Segment"/>
</dbReference>
<dbReference type="OrthoDB" id="8209at10239"/>
<evidence type="ECO:0000313" key="3">
    <source>
        <dbReference type="Proteomes" id="UP000007597"/>
    </source>
</evidence>
<accession>H8ZN07</accession>
<feature type="region of interest" description="Disordered" evidence="1">
    <location>
        <begin position="256"/>
        <end position="277"/>
    </location>
</feature>
<dbReference type="RefSeq" id="YP_007001519.1">
    <property type="nucleotide sequence ID" value="NC_019443.1"/>
</dbReference>